<keyword evidence="4" id="KW-1185">Reference proteome</keyword>
<dbReference type="Pfam" id="PF02129">
    <property type="entry name" value="Peptidase_S15"/>
    <property type="match status" value="1"/>
</dbReference>
<feature type="domain" description="Xaa-Pro dipeptidyl-peptidase C-terminal" evidence="2">
    <location>
        <begin position="307"/>
        <end position="536"/>
    </location>
</feature>
<evidence type="ECO:0000259" key="2">
    <source>
        <dbReference type="SMART" id="SM00939"/>
    </source>
</evidence>
<dbReference type="PANTHER" id="PTHR43056">
    <property type="entry name" value="PEPTIDASE S9 PROLYL OLIGOPEPTIDASE"/>
    <property type="match status" value="1"/>
</dbReference>
<gene>
    <name evidence="3" type="ORF">ACFPPD_04705</name>
</gene>
<organism evidence="3 4">
    <name type="scientific">Cohnella suwonensis</name>
    <dbReference type="NCBI Taxonomy" id="696072"/>
    <lineage>
        <taxon>Bacteria</taxon>
        <taxon>Bacillati</taxon>
        <taxon>Bacillota</taxon>
        <taxon>Bacilli</taxon>
        <taxon>Bacillales</taxon>
        <taxon>Paenibacillaceae</taxon>
        <taxon>Cohnella</taxon>
    </lineage>
</organism>
<evidence type="ECO:0000313" key="4">
    <source>
        <dbReference type="Proteomes" id="UP001596105"/>
    </source>
</evidence>
<dbReference type="InterPro" id="IPR005674">
    <property type="entry name" value="CocE/Ser_esterase"/>
</dbReference>
<dbReference type="InterPro" id="IPR013736">
    <property type="entry name" value="Xaa-Pro_dipept_C"/>
</dbReference>
<dbReference type="Proteomes" id="UP001596105">
    <property type="component" value="Unassembled WGS sequence"/>
</dbReference>
<name>A0ABW0LRW7_9BACL</name>
<comment type="caution">
    <text evidence="3">The sequence shown here is derived from an EMBL/GenBank/DDBJ whole genome shotgun (WGS) entry which is preliminary data.</text>
</comment>
<dbReference type="GO" id="GO:0016787">
    <property type="term" value="F:hydrolase activity"/>
    <property type="evidence" value="ECO:0007669"/>
    <property type="project" value="UniProtKB-KW"/>
</dbReference>
<dbReference type="Gene3D" id="2.60.120.260">
    <property type="entry name" value="Galactose-binding domain-like"/>
    <property type="match status" value="1"/>
</dbReference>
<sequence>MRFGNVTLKQKVPCAMRDGVTLYSDIYMPEESGEYPVLLLRQPYGRKIASTVSHAHPVWYASKGYMVIVQDVRGRGDSEGEFVPFVHEAEDGFDTVEWAASLPHSNGRVGMYGFSYQGIVQWAAASLRPPGLIAIVPSMTTGDLHRWVYPFGSFSQGMLIWAYQLARDSARRAGDTGAEAVCSRILNDPQEMLRRMPLNERDPILVEYCPAYFDWVNHSEYDGYWDGLNWLKKFVEAPIPTLHIGGWYDFLLEGTLQSYQALQKLPRTPELFHRLEIGPWVHIPWGRKPGGIDHGPEADGDMHRKQLRWFDYWLKGERDNGVFDEPPVRYFELESMRWREAGRFPDGEGGRRWYMTGSEIPANGALGGGGLTERKAAIDHSAASDVFVYDARLPMPLAGFAPVDRSAQQDRYEILVYSGEPLQESVQVFGAPSVNVTCQSMDGPTDLVAILSLLLPDGRAKFLSVGRIEIGVGGAGDEWRAARIEMRPFAAEFPVGSALRLELTGSAFPTLFRHPNGLPMKEAHRAEDGDLNIAVVAVVSREGMESWIELPVAP</sequence>
<dbReference type="SMART" id="SM00939">
    <property type="entry name" value="PepX_C"/>
    <property type="match status" value="1"/>
</dbReference>
<dbReference type="InterPro" id="IPR050585">
    <property type="entry name" value="Xaa-Pro_dipeptidyl-ppase/CocE"/>
</dbReference>
<dbReference type="Gene3D" id="1.10.3020.10">
    <property type="entry name" value="alpha-amino acid ester hydrolase ( Helical cap domain)"/>
    <property type="match status" value="1"/>
</dbReference>
<dbReference type="EMBL" id="JBHSMH010000005">
    <property type="protein sequence ID" value="MFC5468010.1"/>
    <property type="molecule type" value="Genomic_DNA"/>
</dbReference>
<accession>A0ABW0LRW7</accession>
<reference evidence="4" key="1">
    <citation type="journal article" date="2019" name="Int. J. Syst. Evol. Microbiol.">
        <title>The Global Catalogue of Microorganisms (GCM) 10K type strain sequencing project: providing services to taxonomists for standard genome sequencing and annotation.</title>
        <authorList>
            <consortium name="The Broad Institute Genomics Platform"/>
            <consortium name="The Broad Institute Genome Sequencing Center for Infectious Disease"/>
            <person name="Wu L."/>
            <person name="Ma J."/>
        </authorList>
    </citation>
    <scope>NUCLEOTIDE SEQUENCE [LARGE SCALE GENOMIC DNA]</scope>
    <source>
        <strain evidence="4">CCUG 57113</strain>
    </source>
</reference>
<protein>
    <submittedName>
        <fullName evidence="3">CocE/NonD family hydrolase</fullName>
    </submittedName>
</protein>
<dbReference type="Gene3D" id="3.40.50.1820">
    <property type="entry name" value="alpha/beta hydrolase"/>
    <property type="match status" value="1"/>
</dbReference>
<evidence type="ECO:0000256" key="1">
    <source>
        <dbReference type="ARBA" id="ARBA00022801"/>
    </source>
</evidence>
<dbReference type="InterPro" id="IPR008979">
    <property type="entry name" value="Galactose-bd-like_sf"/>
</dbReference>
<dbReference type="InterPro" id="IPR029058">
    <property type="entry name" value="AB_hydrolase_fold"/>
</dbReference>
<dbReference type="SUPFAM" id="SSF53474">
    <property type="entry name" value="alpha/beta-Hydrolases"/>
    <property type="match status" value="1"/>
</dbReference>
<dbReference type="RefSeq" id="WP_209743609.1">
    <property type="nucleotide sequence ID" value="NZ_JBHSMH010000005.1"/>
</dbReference>
<dbReference type="PANTHER" id="PTHR43056:SF10">
    <property type="entry name" value="COCE_NOND FAMILY, PUTATIVE (AFU_ORTHOLOGUE AFUA_7G00600)-RELATED"/>
    <property type="match status" value="1"/>
</dbReference>
<dbReference type="NCBIfam" id="TIGR00976">
    <property type="entry name" value="CocE_NonD"/>
    <property type="match status" value="1"/>
</dbReference>
<evidence type="ECO:0000313" key="3">
    <source>
        <dbReference type="EMBL" id="MFC5468010.1"/>
    </source>
</evidence>
<dbReference type="Pfam" id="PF08530">
    <property type="entry name" value="PepX_C"/>
    <property type="match status" value="1"/>
</dbReference>
<dbReference type="SUPFAM" id="SSF49785">
    <property type="entry name" value="Galactose-binding domain-like"/>
    <property type="match status" value="1"/>
</dbReference>
<keyword evidence="1 3" id="KW-0378">Hydrolase</keyword>
<dbReference type="InterPro" id="IPR000383">
    <property type="entry name" value="Xaa-Pro-like_dom"/>
</dbReference>
<proteinExistence type="predicted"/>